<dbReference type="NCBIfam" id="TIGR01221">
    <property type="entry name" value="rmlC"/>
    <property type="match status" value="1"/>
</dbReference>
<evidence type="ECO:0000256" key="6">
    <source>
        <dbReference type="PIRSR" id="PIRSR600888-3"/>
    </source>
</evidence>
<evidence type="ECO:0000256" key="3">
    <source>
        <dbReference type="ARBA" id="ARBA00012098"/>
    </source>
</evidence>
<dbReference type="CDD" id="cd00438">
    <property type="entry name" value="cupin_RmlC"/>
    <property type="match status" value="1"/>
</dbReference>
<dbReference type="GO" id="GO:0019305">
    <property type="term" value="P:dTDP-rhamnose biosynthetic process"/>
    <property type="evidence" value="ECO:0007669"/>
    <property type="project" value="UniProtKB-UniRule"/>
</dbReference>
<dbReference type="SUPFAM" id="SSF51182">
    <property type="entry name" value="RmlC-like cupins"/>
    <property type="match status" value="1"/>
</dbReference>
<feature type="site" description="Participates in a stacking interaction with the thymidine ring of dTDP-4-oxo-6-deoxyglucose" evidence="6">
    <location>
        <position position="149"/>
    </location>
</feature>
<comment type="pathway">
    <text evidence="7">Carbohydrate biosynthesis; dTDP-L-rhamnose biosynthesis.</text>
</comment>
<comment type="subunit">
    <text evidence="7">Homodimer.</text>
</comment>
<evidence type="ECO:0000256" key="5">
    <source>
        <dbReference type="PIRSR" id="PIRSR600888-1"/>
    </source>
</evidence>
<dbReference type="GO" id="GO:0005829">
    <property type="term" value="C:cytosol"/>
    <property type="evidence" value="ECO:0007669"/>
    <property type="project" value="TreeGrafter"/>
</dbReference>
<dbReference type="GO" id="GO:0000271">
    <property type="term" value="P:polysaccharide biosynthetic process"/>
    <property type="evidence" value="ECO:0007669"/>
    <property type="project" value="TreeGrafter"/>
</dbReference>
<accession>A0A4U7MYP8</accession>
<feature type="active site" description="Proton acceptor" evidence="5">
    <location>
        <position position="73"/>
    </location>
</feature>
<dbReference type="PANTHER" id="PTHR21047:SF2">
    <property type="entry name" value="THYMIDINE DIPHOSPHO-4-KETO-RHAMNOSE 3,5-EPIMERASE"/>
    <property type="match status" value="1"/>
</dbReference>
<comment type="catalytic activity">
    <reaction evidence="1 7">
        <text>dTDP-4-dehydro-6-deoxy-alpha-D-glucose = dTDP-4-dehydro-beta-L-rhamnose</text>
        <dbReference type="Rhea" id="RHEA:16969"/>
        <dbReference type="ChEBI" id="CHEBI:57649"/>
        <dbReference type="ChEBI" id="CHEBI:62830"/>
        <dbReference type="EC" id="5.1.3.13"/>
    </reaction>
</comment>
<protein>
    <recommendedName>
        <fullName evidence="4 7">dTDP-4-dehydrorhamnose 3,5-epimerase</fullName>
        <ecNumber evidence="3 7">5.1.3.13</ecNumber>
    </recommendedName>
    <alternativeName>
        <fullName evidence="7">Thymidine diphospho-4-keto-rhamnose 3,5-epimerase</fullName>
    </alternativeName>
</protein>
<dbReference type="OrthoDB" id="9800680at2"/>
<reference evidence="8 9" key="1">
    <citation type="submission" date="2019-04" db="EMBL/GenBank/DDBJ databases">
        <title>Genome sequence of Pelagicola litoralis CL-ES2.</title>
        <authorList>
            <person name="Cao J."/>
        </authorList>
    </citation>
    <scope>NUCLEOTIDE SEQUENCE [LARGE SCALE GENOMIC DNA]</scope>
    <source>
        <strain evidence="8 9">CL-ES2</strain>
    </source>
</reference>
<dbReference type="UniPathway" id="UPA00124"/>
<dbReference type="PANTHER" id="PTHR21047">
    <property type="entry name" value="DTDP-6-DEOXY-D-GLUCOSE-3,5 EPIMERASE"/>
    <property type="match status" value="1"/>
</dbReference>
<dbReference type="Gene3D" id="2.60.120.10">
    <property type="entry name" value="Jelly Rolls"/>
    <property type="match status" value="1"/>
</dbReference>
<dbReference type="EMBL" id="SULI01000017">
    <property type="protein sequence ID" value="TKZ18077.1"/>
    <property type="molecule type" value="Genomic_DNA"/>
</dbReference>
<dbReference type="Proteomes" id="UP000306575">
    <property type="component" value="Unassembled WGS sequence"/>
</dbReference>
<evidence type="ECO:0000256" key="7">
    <source>
        <dbReference type="RuleBase" id="RU364069"/>
    </source>
</evidence>
<comment type="caution">
    <text evidence="8">The sequence shown here is derived from an EMBL/GenBank/DDBJ whole genome shotgun (WGS) entry which is preliminary data.</text>
</comment>
<evidence type="ECO:0000256" key="2">
    <source>
        <dbReference type="ARBA" id="ARBA00001997"/>
    </source>
</evidence>
<proteinExistence type="inferred from homology"/>
<feature type="active site" description="Proton donor" evidence="5">
    <location>
        <position position="143"/>
    </location>
</feature>
<keyword evidence="9" id="KW-1185">Reference proteome</keyword>
<name>A0A4U7MYP8_9RHOB</name>
<dbReference type="Pfam" id="PF00908">
    <property type="entry name" value="dTDP_sugar_isom"/>
    <property type="match status" value="1"/>
</dbReference>
<evidence type="ECO:0000256" key="1">
    <source>
        <dbReference type="ARBA" id="ARBA00001298"/>
    </source>
</evidence>
<dbReference type="InterPro" id="IPR000888">
    <property type="entry name" value="RmlC-like"/>
</dbReference>
<dbReference type="GO" id="GO:0008830">
    <property type="term" value="F:dTDP-4-dehydrorhamnose 3,5-epimerase activity"/>
    <property type="evidence" value="ECO:0007669"/>
    <property type="project" value="UniProtKB-UniRule"/>
</dbReference>
<dbReference type="EC" id="5.1.3.13" evidence="3 7"/>
<comment type="similarity">
    <text evidence="7">Belongs to the dTDP-4-dehydrorhamnose 3,5-epimerase family.</text>
</comment>
<sequence>MGYLLFSQEFFVHIEATALPDVLILTPARFGDSRGFFSESWNKSRLAEQGIDIEFVQDNHSLSAAKGTVRGLHFQTPPHAQDKLVRCGRGALLDVAVDIRHGSPTYGKWVSVELSADNGRQLLVPKGFAHGFVTLTDDTEIIYKCSDYYAPDCDRALMFDDPAVGVEWGIHREKAIMSDKDLAAPALADLDNPFVWVA</sequence>
<evidence type="ECO:0000256" key="4">
    <source>
        <dbReference type="ARBA" id="ARBA00019595"/>
    </source>
</evidence>
<gene>
    <name evidence="8" type="primary">rfbC</name>
    <name evidence="8" type="ORF">FAP39_12865</name>
</gene>
<dbReference type="InterPro" id="IPR011051">
    <property type="entry name" value="RmlC_Cupin_sf"/>
</dbReference>
<keyword evidence="7 8" id="KW-0413">Isomerase</keyword>
<dbReference type="InterPro" id="IPR014710">
    <property type="entry name" value="RmlC-like_jellyroll"/>
</dbReference>
<comment type="function">
    <text evidence="2 7">Catalyzes the epimerization of the C3' and C5'positions of dTDP-6-deoxy-D-xylo-4-hexulose, forming dTDP-6-deoxy-L-lyxo-4-hexulose.</text>
</comment>
<organism evidence="8 9">
    <name type="scientific">Shimia litoralis</name>
    <dbReference type="NCBI Taxonomy" id="420403"/>
    <lineage>
        <taxon>Bacteria</taxon>
        <taxon>Pseudomonadati</taxon>
        <taxon>Pseudomonadota</taxon>
        <taxon>Alphaproteobacteria</taxon>
        <taxon>Rhodobacterales</taxon>
        <taxon>Roseobacteraceae</taxon>
    </lineage>
</organism>
<evidence type="ECO:0000313" key="9">
    <source>
        <dbReference type="Proteomes" id="UP000306575"/>
    </source>
</evidence>
<dbReference type="AlphaFoldDB" id="A0A4U7MYP8"/>
<evidence type="ECO:0000313" key="8">
    <source>
        <dbReference type="EMBL" id="TKZ18077.1"/>
    </source>
</evidence>